<feature type="compositionally biased region" description="Basic residues" evidence="1">
    <location>
        <begin position="15"/>
        <end position="26"/>
    </location>
</feature>
<feature type="compositionally biased region" description="Polar residues" evidence="1">
    <location>
        <begin position="35"/>
        <end position="51"/>
    </location>
</feature>
<feature type="region of interest" description="Disordered" evidence="1">
    <location>
        <begin position="1"/>
        <end position="166"/>
    </location>
</feature>
<organism evidence="2">
    <name type="scientific">Micrurus corallinus</name>
    <name type="common">Brazilian coral snake</name>
    <dbReference type="NCBI Taxonomy" id="54390"/>
    <lineage>
        <taxon>Eukaryota</taxon>
        <taxon>Metazoa</taxon>
        <taxon>Chordata</taxon>
        <taxon>Craniata</taxon>
        <taxon>Vertebrata</taxon>
        <taxon>Euteleostomi</taxon>
        <taxon>Lepidosauria</taxon>
        <taxon>Squamata</taxon>
        <taxon>Bifurcata</taxon>
        <taxon>Unidentata</taxon>
        <taxon>Episquamata</taxon>
        <taxon>Toxicofera</taxon>
        <taxon>Serpentes</taxon>
        <taxon>Colubroidea</taxon>
        <taxon>Elapidae</taxon>
        <taxon>Elapinae</taxon>
        <taxon>Micrurus</taxon>
    </lineage>
</organism>
<evidence type="ECO:0000313" key="2">
    <source>
        <dbReference type="EMBL" id="LAA65233.1"/>
    </source>
</evidence>
<proteinExistence type="predicted"/>
<dbReference type="EMBL" id="IACJ01161837">
    <property type="protein sequence ID" value="LAA65233.1"/>
    <property type="molecule type" value="Transcribed_RNA"/>
</dbReference>
<reference evidence="2" key="2">
    <citation type="submission" date="2017-11" db="EMBL/GenBank/DDBJ databases">
        <title>Coralsnake Venomics: Analyses of Venom Gland Transcriptomes and Proteomes of Six Brazilian Taxa.</title>
        <authorList>
            <person name="Aird S.D."/>
            <person name="Jorge da Silva N."/>
            <person name="Qiu L."/>
            <person name="Villar-Briones A."/>
            <person name="Aparecida-Saddi V."/>
            <person name="Campos-Telles M.P."/>
            <person name="Grau M."/>
            <person name="Mikheyev A.S."/>
        </authorList>
    </citation>
    <scope>NUCLEOTIDE SEQUENCE</scope>
    <source>
        <tissue evidence="2">Venom_gland</tissue>
    </source>
</reference>
<sequence length="213" mass="23820">MVPVPKRAEGLQSPVKRRSRRRRPLKQKMVLLLQNPPQSSTERNRKPQNLIQLPPHNPQLQIEESKQNAWSPAIKRQARKRSLPKPARRKQRSHWRIATRSQAKAKGCKLNSRSASPLEEDSSWPDKCGRGETRTGGPCGMGRTKASRSKAGIGASPTLDALDSSGEVLPLEEREGKQGKGGTPECTFYISWVRGGFSSLELERFPHTHISAH</sequence>
<dbReference type="AlphaFoldDB" id="A0A2D4GZU5"/>
<protein>
    <submittedName>
        <fullName evidence="2">Uncharacterized protein</fullName>
    </submittedName>
</protein>
<feature type="compositionally biased region" description="Polar residues" evidence="1">
    <location>
        <begin position="58"/>
        <end position="70"/>
    </location>
</feature>
<name>A0A2D4GZU5_MICCO</name>
<evidence type="ECO:0000256" key="1">
    <source>
        <dbReference type="SAM" id="MobiDB-lite"/>
    </source>
</evidence>
<feature type="compositionally biased region" description="Basic residues" evidence="1">
    <location>
        <begin position="76"/>
        <end position="97"/>
    </location>
</feature>
<accession>A0A2D4GZU5</accession>
<reference evidence="2" key="1">
    <citation type="submission" date="2017-07" db="EMBL/GenBank/DDBJ databases">
        <authorList>
            <person name="Mikheyev A."/>
            <person name="Grau M."/>
        </authorList>
    </citation>
    <scope>NUCLEOTIDE SEQUENCE</scope>
    <source>
        <tissue evidence="2">Venom_gland</tissue>
    </source>
</reference>